<comment type="caution">
    <text evidence="2">The sequence shown here is derived from an EMBL/GenBank/DDBJ whole genome shotgun (WGS) entry which is preliminary data.</text>
</comment>
<reference evidence="2 3" key="1">
    <citation type="journal article" date="2017" name="Genome Biol.">
        <title>New reference genome sequences of hot pepper reveal the massive evolution of plant disease-resistance genes by retroduplication.</title>
        <authorList>
            <person name="Kim S."/>
            <person name="Park J."/>
            <person name="Yeom S.I."/>
            <person name="Kim Y.M."/>
            <person name="Seo E."/>
            <person name="Kim K.T."/>
            <person name="Kim M.S."/>
            <person name="Lee J.M."/>
            <person name="Cheong K."/>
            <person name="Shin H.S."/>
            <person name="Kim S.B."/>
            <person name="Han K."/>
            <person name="Lee J."/>
            <person name="Park M."/>
            <person name="Lee H.A."/>
            <person name="Lee H.Y."/>
            <person name="Lee Y."/>
            <person name="Oh S."/>
            <person name="Lee J.H."/>
            <person name="Choi E."/>
            <person name="Choi E."/>
            <person name="Lee S.E."/>
            <person name="Jeon J."/>
            <person name="Kim H."/>
            <person name="Choi G."/>
            <person name="Song H."/>
            <person name="Lee J."/>
            <person name="Lee S.C."/>
            <person name="Kwon J.K."/>
            <person name="Lee H.Y."/>
            <person name="Koo N."/>
            <person name="Hong Y."/>
            <person name="Kim R.W."/>
            <person name="Kang W.H."/>
            <person name="Huh J.H."/>
            <person name="Kang B.C."/>
            <person name="Yang T.J."/>
            <person name="Lee Y.H."/>
            <person name="Bennetzen J.L."/>
            <person name="Choi D."/>
        </authorList>
    </citation>
    <scope>NUCLEOTIDE SEQUENCE [LARGE SCALE GENOMIC DNA]</scope>
    <source>
        <strain evidence="3">cv. PBC81</strain>
    </source>
</reference>
<protein>
    <submittedName>
        <fullName evidence="2">Uncharacterized protein</fullName>
    </submittedName>
</protein>
<dbReference type="Proteomes" id="UP000224567">
    <property type="component" value="Unassembled WGS sequence"/>
</dbReference>
<feature type="compositionally biased region" description="Basic and acidic residues" evidence="1">
    <location>
        <begin position="8"/>
        <end position="23"/>
    </location>
</feature>
<gene>
    <name evidence="2" type="ORF">CQW23_25483</name>
</gene>
<reference evidence="3" key="2">
    <citation type="journal article" date="2017" name="J. Anim. Genet.">
        <title>Multiple reference genome sequences of hot pepper reveal the massive evolution of plant disease resistance genes by retroduplication.</title>
        <authorList>
            <person name="Kim S."/>
            <person name="Park J."/>
            <person name="Yeom S.-I."/>
            <person name="Kim Y.-M."/>
            <person name="Seo E."/>
            <person name="Kim K.-T."/>
            <person name="Kim M.-S."/>
            <person name="Lee J.M."/>
            <person name="Cheong K."/>
            <person name="Shin H.-S."/>
            <person name="Kim S.-B."/>
            <person name="Han K."/>
            <person name="Lee J."/>
            <person name="Park M."/>
            <person name="Lee H.-A."/>
            <person name="Lee H.-Y."/>
            <person name="Lee Y."/>
            <person name="Oh S."/>
            <person name="Lee J.H."/>
            <person name="Choi E."/>
            <person name="Choi E."/>
            <person name="Lee S.E."/>
            <person name="Jeon J."/>
            <person name="Kim H."/>
            <person name="Choi G."/>
            <person name="Song H."/>
            <person name="Lee J."/>
            <person name="Lee S.-C."/>
            <person name="Kwon J.-K."/>
            <person name="Lee H.-Y."/>
            <person name="Koo N."/>
            <person name="Hong Y."/>
            <person name="Kim R.W."/>
            <person name="Kang W.-H."/>
            <person name="Huh J.H."/>
            <person name="Kang B.-C."/>
            <person name="Yang T.-J."/>
            <person name="Lee Y.-H."/>
            <person name="Bennetzen J.L."/>
            <person name="Choi D."/>
        </authorList>
    </citation>
    <scope>NUCLEOTIDE SEQUENCE [LARGE SCALE GENOMIC DNA]</scope>
    <source>
        <strain evidence="3">cv. PBC81</strain>
    </source>
</reference>
<dbReference type="PANTHER" id="PTHR33022">
    <property type="entry name" value="DUF1985 DOMAIN-CONTAINING PROTEIN"/>
    <property type="match status" value="1"/>
</dbReference>
<evidence type="ECO:0000313" key="2">
    <source>
        <dbReference type="EMBL" id="PHT33683.1"/>
    </source>
</evidence>
<evidence type="ECO:0000313" key="3">
    <source>
        <dbReference type="Proteomes" id="UP000224567"/>
    </source>
</evidence>
<accession>A0A2G2VL45</accession>
<evidence type="ECO:0000256" key="1">
    <source>
        <dbReference type="SAM" id="MobiDB-lite"/>
    </source>
</evidence>
<organism evidence="2 3">
    <name type="scientific">Capsicum baccatum</name>
    <name type="common">Peruvian pepper</name>
    <dbReference type="NCBI Taxonomy" id="33114"/>
    <lineage>
        <taxon>Eukaryota</taxon>
        <taxon>Viridiplantae</taxon>
        <taxon>Streptophyta</taxon>
        <taxon>Embryophyta</taxon>
        <taxon>Tracheophyta</taxon>
        <taxon>Spermatophyta</taxon>
        <taxon>Magnoliopsida</taxon>
        <taxon>eudicotyledons</taxon>
        <taxon>Gunneridae</taxon>
        <taxon>Pentapetalae</taxon>
        <taxon>asterids</taxon>
        <taxon>lamiids</taxon>
        <taxon>Solanales</taxon>
        <taxon>Solanaceae</taxon>
        <taxon>Solanoideae</taxon>
        <taxon>Capsiceae</taxon>
        <taxon>Capsicum</taxon>
    </lineage>
</organism>
<keyword evidence="3" id="KW-1185">Reference proteome</keyword>
<name>A0A2G2VL45_CAPBA</name>
<dbReference type="OrthoDB" id="1297091at2759"/>
<proteinExistence type="predicted"/>
<sequence length="155" mass="17390">MHNVEMMDADKEPAAGEEKLSLPKSDLDDIKSYVKTYESEEDLHNTDEDLSKAITLYVPPSPPAYPIGIIDSVVAAIDTCDLQGNTYSQSYISDSFIAATSQFDLEKHHTIYASLLWDYGVNKAYTGYVSDNQDLPRPKRTFIPPENTEMIHVEP</sequence>
<dbReference type="AlphaFoldDB" id="A0A2G2VL45"/>
<dbReference type="EMBL" id="MLFT02000011">
    <property type="protein sequence ID" value="PHT33683.1"/>
    <property type="molecule type" value="Genomic_DNA"/>
</dbReference>
<feature type="region of interest" description="Disordered" evidence="1">
    <location>
        <begin position="1"/>
        <end position="23"/>
    </location>
</feature>
<dbReference type="PANTHER" id="PTHR33022:SF13">
    <property type="entry name" value="UBIQUITIN-LIKE PROTEASE FAMILY PROFILE DOMAIN-CONTAINING PROTEIN"/>
    <property type="match status" value="1"/>
</dbReference>